<evidence type="ECO:0000259" key="5">
    <source>
        <dbReference type="Pfam" id="PF03717"/>
    </source>
</evidence>
<accession>A0A543J1W5</accession>
<proteinExistence type="inferred from homology"/>
<reference evidence="7 8" key="1">
    <citation type="submission" date="2019-06" db="EMBL/GenBank/DDBJ databases">
        <title>Sequencing the genomes of 1000 actinobacteria strains.</title>
        <authorList>
            <person name="Klenk H.-P."/>
        </authorList>
    </citation>
    <scope>NUCLEOTIDE SEQUENCE [LARGE SCALE GENOMIC DNA]</scope>
    <source>
        <strain evidence="7 8">DSM 43186</strain>
    </source>
</reference>
<keyword evidence="7" id="KW-0132">Cell division</keyword>
<dbReference type="Pfam" id="PF00905">
    <property type="entry name" value="Transpeptidase"/>
    <property type="match status" value="1"/>
</dbReference>
<evidence type="ECO:0000313" key="8">
    <source>
        <dbReference type="Proteomes" id="UP000319213"/>
    </source>
</evidence>
<dbReference type="GO" id="GO:0046677">
    <property type="term" value="P:response to antibiotic"/>
    <property type="evidence" value="ECO:0007669"/>
    <property type="project" value="InterPro"/>
</dbReference>
<evidence type="ECO:0000259" key="4">
    <source>
        <dbReference type="Pfam" id="PF00905"/>
    </source>
</evidence>
<name>A0A543J1W5_9ACTN</name>
<evidence type="ECO:0000259" key="6">
    <source>
        <dbReference type="Pfam" id="PF05223"/>
    </source>
</evidence>
<dbReference type="OrthoDB" id="5241017at2"/>
<evidence type="ECO:0000256" key="3">
    <source>
        <dbReference type="ARBA" id="ARBA00023136"/>
    </source>
</evidence>
<dbReference type="GO" id="GO:0005886">
    <property type="term" value="C:plasma membrane"/>
    <property type="evidence" value="ECO:0007669"/>
    <property type="project" value="TreeGrafter"/>
</dbReference>
<dbReference type="Pfam" id="PF03717">
    <property type="entry name" value="PBP_dimer"/>
    <property type="match status" value="1"/>
</dbReference>
<comment type="caution">
    <text evidence="7">The sequence shown here is derived from an EMBL/GenBank/DDBJ whole genome shotgun (WGS) entry which is preliminary data.</text>
</comment>
<dbReference type="InterPro" id="IPR036138">
    <property type="entry name" value="PBP_dimer_sf"/>
</dbReference>
<comment type="similarity">
    <text evidence="2">Belongs to the transpeptidase family.</text>
</comment>
<dbReference type="EMBL" id="VFPQ01000001">
    <property type="protein sequence ID" value="TQM76798.1"/>
    <property type="molecule type" value="Genomic_DNA"/>
</dbReference>
<dbReference type="PANTHER" id="PTHR30627:SF24">
    <property type="entry name" value="PENICILLIN-BINDING PROTEIN 4B"/>
    <property type="match status" value="1"/>
</dbReference>
<evidence type="ECO:0000256" key="2">
    <source>
        <dbReference type="ARBA" id="ARBA00007171"/>
    </source>
</evidence>
<dbReference type="InterPro" id="IPR001460">
    <property type="entry name" value="PCN-bd_Tpept"/>
</dbReference>
<dbReference type="SUPFAM" id="SSF56601">
    <property type="entry name" value="beta-lactamase/transpeptidase-like"/>
    <property type="match status" value="1"/>
</dbReference>
<evidence type="ECO:0000256" key="1">
    <source>
        <dbReference type="ARBA" id="ARBA00004370"/>
    </source>
</evidence>
<feature type="domain" description="NTF2-like N-terminal transpeptidase" evidence="6">
    <location>
        <begin position="48"/>
        <end position="160"/>
    </location>
</feature>
<dbReference type="GO" id="GO:0071972">
    <property type="term" value="F:peptidoglycan L,D-transpeptidase activity"/>
    <property type="evidence" value="ECO:0007669"/>
    <property type="project" value="TreeGrafter"/>
</dbReference>
<comment type="subcellular location">
    <subcellularLocation>
        <location evidence="1">Membrane</location>
    </subcellularLocation>
</comment>
<dbReference type="GO" id="GO:0071555">
    <property type="term" value="P:cell wall organization"/>
    <property type="evidence" value="ECO:0007669"/>
    <property type="project" value="TreeGrafter"/>
</dbReference>
<gene>
    <name evidence="7" type="ORF">FHX40_3547</name>
</gene>
<dbReference type="Gene3D" id="3.90.1310.10">
    <property type="entry name" value="Penicillin-binding protein 2a (Domain 2)"/>
    <property type="match status" value="1"/>
</dbReference>
<dbReference type="PANTHER" id="PTHR30627">
    <property type="entry name" value="PEPTIDOGLYCAN D,D-TRANSPEPTIDASE"/>
    <property type="match status" value="1"/>
</dbReference>
<dbReference type="GO" id="GO:0008658">
    <property type="term" value="F:penicillin binding"/>
    <property type="evidence" value="ECO:0007669"/>
    <property type="project" value="InterPro"/>
</dbReference>
<dbReference type="InterPro" id="IPR012338">
    <property type="entry name" value="Beta-lactam/transpept-like"/>
</dbReference>
<dbReference type="InterPro" id="IPR005311">
    <property type="entry name" value="PBP_dimer"/>
</dbReference>
<protein>
    <submittedName>
        <fullName evidence="7">Cell division protein FtsI/penicillin-binding protein 2</fullName>
    </submittedName>
</protein>
<dbReference type="InterPro" id="IPR007887">
    <property type="entry name" value="MecA_N"/>
</dbReference>
<organism evidence="7 8">
    <name type="scientific">Thermopolyspora flexuosa</name>
    <dbReference type="NCBI Taxonomy" id="103836"/>
    <lineage>
        <taxon>Bacteria</taxon>
        <taxon>Bacillati</taxon>
        <taxon>Actinomycetota</taxon>
        <taxon>Actinomycetes</taxon>
        <taxon>Streptosporangiales</taxon>
        <taxon>Streptosporangiaceae</taxon>
        <taxon>Thermopolyspora</taxon>
    </lineage>
</organism>
<dbReference type="RefSeq" id="WP_142260627.1">
    <property type="nucleotide sequence ID" value="NZ_BMPV01000005.1"/>
</dbReference>
<keyword evidence="8" id="KW-1185">Reference proteome</keyword>
<feature type="domain" description="Penicillin-binding protein transpeptidase" evidence="4">
    <location>
        <begin position="365"/>
        <end position="639"/>
    </location>
</feature>
<dbReference type="Gene3D" id="3.40.710.10">
    <property type="entry name" value="DD-peptidase/beta-lactamase superfamily"/>
    <property type="match status" value="1"/>
</dbReference>
<dbReference type="GO" id="GO:0051301">
    <property type="term" value="P:cell division"/>
    <property type="evidence" value="ECO:0007669"/>
    <property type="project" value="UniProtKB-KW"/>
</dbReference>
<dbReference type="InterPro" id="IPR050515">
    <property type="entry name" value="Beta-lactam/transpept"/>
</dbReference>
<dbReference type="SUPFAM" id="SSF56519">
    <property type="entry name" value="Penicillin binding protein dimerisation domain"/>
    <property type="match status" value="1"/>
</dbReference>
<dbReference type="AlphaFoldDB" id="A0A543J1W5"/>
<feature type="domain" description="Penicillin-binding protein dimerisation" evidence="5">
    <location>
        <begin position="172"/>
        <end position="331"/>
    </location>
</feature>
<evidence type="ECO:0000313" key="7">
    <source>
        <dbReference type="EMBL" id="TQM76798.1"/>
    </source>
</evidence>
<keyword evidence="7" id="KW-0131">Cell cycle</keyword>
<sequence>MADGSDRPRAAVRAGGGRRWRRGARAVRAALVLALLTPALTGCFEEPTPHDAVQEFLVGWQTGDEEGFAQAAARTDGDPAAVRRALADVGLQLDAASFRFSLKSLRMDGDTAEARYHAEVDLGENQPLWEYDGVLPLRLVNGTWKVRWSPSVLHPKLRPGERFAVITNSNGRQPILDRDGDSLQEEQTVYVASVVPAKLKDPAKLCEELARVTGFPADRLLSRIRSAPPNELVPLATFGRAKYAQLRDKLKIPGVNIYEDEQPVAPAPPTQIVGQVNVVTPETEQQLGGPQRAGDTVGRSGLQKAYQDQLTGSTETRVVTVDASGEEVTELAAWPGRANTPVRTTIDGSVQTAAELAVNGSGPVALVAVDVATGEIRAVATEDMHQERDALAGRYPAGTAFSVVAAAGMLKSGIRPSQKVPCTGDRSVGGARFQQSSEVVGTTPTFQAGLAHGCVTALASMARLVDGETLAAAAAQFGIGAGWSLPLRSFSGHVPPAVTDAEKARVIVGQSVQVSPLSMALVAAAIAGGTWHPPTLVTSPASPDPTADVPNPVATAPITLDEGVAKQLRAIMRAGVESGSAKAAATARGRVYGVAAEVGHVENKQPVRLSWFIGYQGDLAVAVLAKRGDPATAAAVAGSFFSAARSAA</sequence>
<dbReference type="Pfam" id="PF05223">
    <property type="entry name" value="MecA_N"/>
    <property type="match status" value="1"/>
</dbReference>
<keyword evidence="3" id="KW-0472">Membrane</keyword>
<dbReference type="Proteomes" id="UP000319213">
    <property type="component" value="Unassembled WGS sequence"/>
</dbReference>